<feature type="domain" description="Beta-lactamase-related" evidence="2">
    <location>
        <begin position="59"/>
        <end position="424"/>
    </location>
</feature>
<comment type="caution">
    <text evidence="3">The sequence shown here is derived from an EMBL/GenBank/DDBJ whole genome shotgun (WGS) entry which is preliminary data.</text>
</comment>
<keyword evidence="4" id="KW-1185">Reference proteome</keyword>
<dbReference type="InterPro" id="IPR050789">
    <property type="entry name" value="Diverse_Enzym_Activities"/>
</dbReference>
<dbReference type="AlphaFoldDB" id="A0A367GLZ3"/>
<sequence length="451" mass="49651">MPNIYLYTKKTAALAVLLLVVAALNSDANAQVKKSAAQGLPIVAPQQVGFSASRLNRIDSLLNSYTKDHRIGGVVALVARQGKIAYWNASGYSDIKNNKLLQRTDLFRIASQTKAVTCAAVMMLYEEGKLLIDDPISKYIPEFRNSQVIKTFNEKDTTYTTEPAKREVTIRDLLTHTSGIGYAVIGSKEMRAIYVKNNIPVGFEPRKLVLGDRIKALGKLPLAHQPGLQYTYGLNMDVLGYLVEVVSGMSLDAFFKERIFNPLGMKDTYFYIPAEKQSRLSKVFKSNNKGIVEENEDKVDSAGVNTIYPLVKGTFYAGGAGLSSTAYDYCLFLQMLANGGTLDGKRLMSPHTIRLMRINQIGDIPLGMSPNKAGFSFEVVTEKGATVGPWAEGTYAGGGFWGSNYWVDPESDLVVQIWTQGGGWLLGDMINKFKAMVYGALVDDYGNKFKK</sequence>
<evidence type="ECO:0000256" key="1">
    <source>
        <dbReference type="SAM" id="SignalP"/>
    </source>
</evidence>
<dbReference type="EMBL" id="QGDC01000007">
    <property type="protein sequence ID" value="RCH54350.1"/>
    <property type="molecule type" value="Genomic_DNA"/>
</dbReference>
<reference evidence="3 4" key="1">
    <citation type="submission" date="2018-05" db="EMBL/GenBank/DDBJ databases">
        <title>Mucilaginibacter hurinus sp. nov., isolated from briquette warehouse soil.</title>
        <authorList>
            <person name="Choi L."/>
        </authorList>
    </citation>
    <scope>NUCLEOTIDE SEQUENCE [LARGE SCALE GENOMIC DNA]</scope>
    <source>
        <strain evidence="3 4">ZR32</strain>
    </source>
</reference>
<name>A0A367GLZ3_9SPHI</name>
<evidence type="ECO:0000313" key="4">
    <source>
        <dbReference type="Proteomes" id="UP000253209"/>
    </source>
</evidence>
<dbReference type="OrthoDB" id="2247630at2"/>
<protein>
    <submittedName>
        <fullName evidence="3">Serine hydrolase</fullName>
    </submittedName>
</protein>
<dbReference type="RefSeq" id="WP_114005861.1">
    <property type="nucleotide sequence ID" value="NZ_QGDC01000007.1"/>
</dbReference>
<dbReference type="PANTHER" id="PTHR43283">
    <property type="entry name" value="BETA-LACTAMASE-RELATED"/>
    <property type="match status" value="1"/>
</dbReference>
<organism evidence="3 4">
    <name type="scientific">Mucilaginibacter hurinus</name>
    <dbReference type="NCBI Taxonomy" id="2201324"/>
    <lineage>
        <taxon>Bacteria</taxon>
        <taxon>Pseudomonadati</taxon>
        <taxon>Bacteroidota</taxon>
        <taxon>Sphingobacteriia</taxon>
        <taxon>Sphingobacteriales</taxon>
        <taxon>Sphingobacteriaceae</taxon>
        <taxon>Mucilaginibacter</taxon>
    </lineage>
</organism>
<dbReference type="InterPro" id="IPR012338">
    <property type="entry name" value="Beta-lactam/transpept-like"/>
</dbReference>
<dbReference type="Proteomes" id="UP000253209">
    <property type="component" value="Unassembled WGS sequence"/>
</dbReference>
<dbReference type="GO" id="GO:0016787">
    <property type="term" value="F:hydrolase activity"/>
    <property type="evidence" value="ECO:0007669"/>
    <property type="project" value="UniProtKB-KW"/>
</dbReference>
<dbReference type="InterPro" id="IPR001466">
    <property type="entry name" value="Beta-lactam-related"/>
</dbReference>
<dbReference type="Pfam" id="PF00144">
    <property type="entry name" value="Beta-lactamase"/>
    <property type="match status" value="1"/>
</dbReference>
<evidence type="ECO:0000259" key="2">
    <source>
        <dbReference type="Pfam" id="PF00144"/>
    </source>
</evidence>
<accession>A0A367GLZ3</accession>
<proteinExistence type="predicted"/>
<dbReference type="Gene3D" id="3.40.710.10">
    <property type="entry name" value="DD-peptidase/beta-lactamase superfamily"/>
    <property type="match status" value="1"/>
</dbReference>
<keyword evidence="3" id="KW-0378">Hydrolase</keyword>
<dbReference type="SUPFAM" id="SSF56601">
    <property type="entry name" value="beta-lactamase/transpeptidase-like"/>
    <property type="match status" value="1"/>
</dbReference>
<feature type="signal peptide" evidence="1">
    <location>
        <begin position="1"/>
        <end position="30"/>
    </location>
</feature>
<keyword evidence="1" id="KW-0732">Signal</keyword>
<dbReference type="PANTHER" id="PTHR43283:SF3">
    <property type="entry name" value="BETA-LACTAMASE FAMILY PROTEIN (AFU_ORTHOLOGUE AFUA_5G07500)"/>
    <property type="match status" value="1"/>
</dbReference>
<gene>
    <name evidence="3" type="ORF">DJ568_13765</name>
</gene>
<feature type="chain" id="PRO_5016975342" evidence="1">
    <location>
        <begin position="31"/>
        <end position="451"/>
    </location>
</feature>
<evidence type="ECO:0000313" key="3">
    <source>
        <dbReference type="EMBL" id="RCH54350.1"/>
    </source>
</evidence>